<reference evidence="1 2" key="1">
    <citation type="submission" date="2016-08" db="EMBL/GenBank/DDBJ databases">
        <title>A Parts List for Fungal Cellulosomes Revealed by Comparative Genomics.</title>
        <authorList>
            <consortium name="DOE Joint Genome Institute"/>
            <person name="Haitjema C.H."/>
            <person name="Gilmore S.P."/>
            <person name="Henske J.K."/>
            <person name="Solomon K.V."/>
            <person name="De Groot R."/>
            <person name="Kuo A."/>
            <person name="Mondo S.J."/>
            <person name="Salamov A.A."/>
            <person name="Labutti K."/>
            <person name="Zhao Z."/>
            <person name="Chiniquy J."/>
            <person name="Barry K."/>
            <person name="Brewer H.M."/>
            <person name="Purvine S.O."/>
            <person name="Wright A.T."/>
            <person name="Boxma B."/>
            <person name="Van Alen T."/>
            <person name="Hackstein J.H."/>
            <person name="Baker S.E."/>
            <person name="Grigoriev I.V."/>
            <person name="O'Malley M.A."/>
        </authorList>
    </citation>
    <scope>NUCLEOTIDE SEQUENCE [LARGE SCALE GENOMIC DNA]</scope>
    <source>
        <strain evidence="1 2">S4</strain>
    </source>
</reference>
<accession>A0A1Y1XKN8</accession>
<dbReference type="AlphaFoldDB" id="A0A1Y1XKN8"/>
<proteinExistence type="predicted"/>
<gene>
    <name evidence="1" type="ORF">BCR32DRAFT_290057</name>
</gene>
<dbReference type="Proteomes" id="UP000193944">
    <property type="component" value="Unassembled WGS sequence"/>
</dbReference>
<organism evidence="1 2">
    <name type="scientific">Anaeromyces robustus</name>
    <dbReference type="NCBI Taxonomy" id="1754192"/>
    <lineage>
        <taxon>Eukaryota</taxon>
        <taxon>Fungi</taxon>
        <taxon>Fungi incertae sedis</taxon>
        <taxon>Chytridiomycota</taxon>
        <taxon>Chytridiomycota incertae sedis</taxon>
        <taxon>Neocallimastigomycetes</taxon>
        <taxon>Neocallimastigales</taxon>
        <taxon>Neocallimastigaceae</taxon>
        <taxon>Anaeromyces</taxon>
    </lineage>
</organism>
<sequence length="116" mass="13944">MDTDLNIDVDELDKFFEESPLFEKDREIEKRKLLEEKIANEILNDEIFRCKICKTYNVEMRRLPICRSDEGPTLILLDFIGNVWRLWTLNLCGLMIKSLKSLWMIWKIGYIQSHFD</sequence>
<protein>
    <submittedName>
        <fullName evidence="1">Uncharacterized protein</fullName>
    </submittedName>
</protein>
<comment type="caution">
    <text evidence="1">The sequence shown here is derived from an EMBL/GenBank/DDBJ whole genome shotgun (WGS) entry which is preliminary data.</text>
</comment>
<dbReference type="EMBL" id="MCFG01000022">
    <property type="protein sequence ID" value="ORX86327.1"/>
    <property type="molecule type" value="Genomic_DNA"/>
</dbReference>
<dbReference type="OrthoDB" id="10469523at2759"/>
<name>A0A1Y1XKN8_9FUNG</name>
<evidence type="ECO:0000313" key="1">
    <source>
        <dbReference type="EMBL" id="ORX86327.1"/>
    </source>
</evidence>
<evidence type="ECO:0000313" key="2">
    <source>
        <dbReference type="Proteomes" id="UP000193944"/>
    </source>
</evidence>
<keyword evidence="2" id="KW-1185">Reference proteome</keyword>
<reference evidence="1 2" key="2">
    <citation type="submission" date="2016-08" db="EMBL/GenBank/DDBJ databases">
        <title>Pervasive Adenine N6-methylation of Active Genes in Fungi.</title>
        <authorList>
            <consortium name="DOE Joint Genome Institute"/>
            <person name="Mondo S.J."/>
            <person name="Dannebaum R.O."/>
            <person name="Kuo R.C."/>
            <person name="Labutti K."/>
            <person name="Haridas S."/>
            <person name="Kuo A."/>
            <person name="Salamov A."/>
            <person name="Ahrendt S.R."/>
            <person name="Lipzen A."/>
            <person name="Sullivan W."/>
            <person name="Andreopoulos W.B."/>
            <person name="Clum A."/>
            <person name="Lindquist E."/>
            <person name="Daum C."/>
            <person name="Ramamoorthy G.K."/>
            <person name="Gryganskyi A."/>
            <person name="Culley D."/>
            <person name="Magnuson J.K."/>
            <person name="James T.Y."/>
            <person name="O'Malley M.A."/>
            <person name="Stajich J.E."/>
            <person name="Spatafora J.W."/>
            <person name="Visel A."/>
            <person name="Grigoriev I.V."/>
        </authorList>
    </citation>
    <scope>NUCLEOTIDE SEQUENCE [LARGE SCALE GENOMIC DNA]</scope>
    <source>
        <strain evidence="1 2">S4</strain>
    </source>
</reference>